<proteinExistence type="inferred from homology"/>
<evidence type="ECO:0000259" key="6">
    <source>
        <dbReference type="SMART" id="SM00849"/>
    </source>
</evidence>
<protein>
    <submittedName>
        <fullName evidence="7">MBL fold metallo-hydrolase</fullName>
    </submittedName>
</protein>
<dbReference type="PANTHER" id="PTHR42978">
    <property type="entry name" value="QUORUM-QUENCHING LACTONASE YTNP-RELATED-RELATED"/>
    <property type="match status" value="1"/>
</dbReference>
<dbReference type="InterPro" id="IPR001279">
    <property type="entry name" value="Metallo-B-lactamas"/>
</dbReference>
<comment type="similarity">
    <text evidence="2">Belongs to the metallo-beta-lactamase superfamily.</text>
</comment>
<dbReference type="GO" id="GO:0046872">
    <property type="term" value="F:metal ion binding"/>
    <property type="evidence" value="ECO:0007669"/>
    <property type="project" value="UniProtKB-KW"/>
</dbReference>
<evidence type="ECO:0000256" key="3">
    <source>
        <dbReference type="ARBA" id="ARBA00022723"/>
    </source>
</evidence>
<keyword evidence="3" id="KW-0479">Metal-binding</keyword>
<reference evidence="7" key="1">
    <citation type="journal article" date="2020" name="mSystems">
        <title>Genome- and Community-Level Interaction Insights into Carbon Utilization and Element Cycling Functions of Hydrothermarchaeota in Hydrothermal Sediment.</title>
        <authorList>
            <person name="Zhou Z."/>
            <person name="Liu Y."/>
            <person name="Xu W."/>
            <person name="Pan J."/>
            <person name="Luo Z.H."/>
            <person name="Li M."/>
        </authorList>
    </citation>
    <scope>NUCLEOTIDE SEQUENCE [LARGE SCALE GENOMIC DNA]</scope>
    <source>
        <strain evidence="7">SpSt-972</strain>
    </source>
</reference>
<dbReference type="SMART" id="SM00849">
    <property type="entry name" value="Lactamase_B"/>
    <property type="match status" value="1"/>
</dbReference>
<dbReference type="Pfam" id="PF00753">
    <property type="entry name" value="Lactamase_B"/>
    <property type="match status" value="1"/>
</dbReference>
<evidence type="ECO:0000256" key="2">
    <source>
        <dbReference type="ARBA" id="ARBA00007749"/>
    </source>
</evidence>
<sequence>MSKLNWQVILSGLPITSSRGFVGWSSVSLINYNNHLGLFDVGAEGAREPLLNNLKNLGIKPLDIEFVIFSHLHFDHFINIELFQNAKLYTTNEELDYALSDEPQQHGDFNYIKSSLYYYKNRFTLLYPQDQIYEGKIVALPGHTKGSIGFESEDCIFTGDALKYSTEAKNKSTAYAYYNKQMADESICAIVAKNKIIIPGHDPAFKLENGNIVYLNTASVEVYKKKDSCVSIFLKEV</sequence>
<dbReference type="GO" id="GO:0016787">
    <property type="term" value="F:hydrolase activity"/>
    <property type="evidence" value="ECO:0007669"/>
    <property type="project" value="UniProtKB-KW"/>
</dbReference>
<name>A0A832EXC1_DESAE</name>
<evidence type="ECO:0000256" key="4">
    <source>
        <dbReference type="ARBA" id="ARBA00022801"/>
    </source>
</evidence>
<dbReference type="AlphaFoldDB" id="A0A832EXC1"/>
<evidence type="ECO:0000256" key="5">
    <source>
        <dbReference type="ARBA" id="ARBA00022833"/>
    </source>
</evidence>
<accession>A0A832EXC1</accession>
<keyword evidence="5" id="KW-0862">Zinc</keyword>
<dbReference type="EMBL" id="DTPL01000028">
    <property type="protein sequence ID" value="HGA37273.1"/>
    <property type="molecule type" value="Genomic_DNA"/>
</dbReference>
<evidence type="ECO:0000256" key="1">
    <source>
        <dbReference type="ARBA" id="ARBA00001947"/>
    </source>
</evidence>
<comment type="cofactor">
    <cofactor evidence="1">
        <name>Zn(2+)</name>
        <dbReference type="ChEBI" id="CHEBI:29105"/>
    </cofactor>
</comment>
<evidence type="ECO:0000313" key="7">
    <source>
        <dbReference type="EMBL" id="HGA37273.1"/>
    </source>
</evidence>
<dbReference type="PANTHER" id="PTHR42978:SF2">
    <property type="entry name" value="102 KBASES UNSTABLE REGION: FROM 1 TO 119443"/>
    <property type="match status" value="1"/>
</dbReference>
<dbReference type="Gene3D" id="3.60.15.10">
    <property type="entry name" value="Ribonuclease Z/Hydroxyacylglutathione hydrolase-like"/>
    <property type="match status" value="1"/>
</dbReference>
<gene>
    <name evidence="7" type="ORF">ENX80_00425</name>
</gene>
<organism evidence="7">
    <name type="scientific">Desulfurella acetivorans</name>
    <dbReference type="NCBI Taxonomy" id="33002"/>
    <lineage>
        <taxon>Bacteria</taxon>
        <taxon>Pseudomonadati</taxon>
        <taxon>Campylobacterota</taxon>
        <taxon>Desulfurellia</taxon>
        <taxon>Desulfurellales</taxon>
        <taxon>Desulfurellaceae</taxon>
        <taxon>Desulfurella</taxon>
    </lineage>
</organism>
<dbReference type="InterPro" id="IPR036866">
    <property type="entry name" value="RibonucZ/Hydroxyglut_hydro"/>
</dbReference>
<dbReference type="SUPFAM" id="SSF56281">
    <property type="entry name" value="Metallo-hydrolase/oxidoreductase"/>
    <property type="match status" value="1"/>
</dbReference>
<feature type="domain" description="Metallo-beta-lactamase" evidence="6">
    <location>
        <begin position="24"/>
        <end position="201"/>
    </location>
</feature>
<comment type="caution">
    <text evidence="7">The sequence shown here is derived from an EMBL/GenBank/DDBJ whole genome shotgun (WGS) entry which is preliminary data.</text>
</comment>
<keyword evidence="4 7" id="KW-0378">Hydrolase</keyword>
<dbReference type="InterPro" id="IPR051013">
    <property type="entry name" value="MBL_superfamily_lactonases"/>
</dbReference>